<keyword evidence="7" id="KW-0175">Coiled coil</keyword>
<name>A0A0A1TKX6_9HYPO</name>
<dbReference type="InterPro" id="IPR036864">
    <property type="entry name" value="Zn2-C6_fun-type_DNA-bd_sf"/>
</dbReference>
<dbReference type="GO" id="GO:0000981">
    <property type="term" value="F:DNA-binding transcription factor activity, RNA polymerase II-specific"/>
    <property type="evidence" value="ECO:0007669"/>
    <property type="project" value="InterPro"/>
</dbReference>
<keyword evidence="6" id="KW-0539">Nucleus</keyword>
<evidence type="ECO:0000313" key="12">
    <source>
        <dbReference type="Proteomes" id="UP000039046"/>
    </source>
</evidence>
<dbReference type="SUPFAM" id="SSF57701">
    <property type="entry name" value="Zn2/Cys6 DNA-binding domain"/>
    <property type="match status" value="1"/>
</dbReference>
<evidence type="ECO:0000313" key="11">
    <source>
        <dbReference type="EMBL" id="CEJ91490.1"/>
    </source>
</evidence>
<dbReference type="InterPro" id="IPR001138">
    <property type="entry name" value="Zn2Cys6_DnaBD"/>
</dbReference>
<evidence type="ECO:0000256" key="3">
    <source>
        <dbReference type="ARBA" id="ARBA00023015"/>
    </source>
</evidence>
<dbReference type="EMBL" id="CDHN01000003">
    <property type="protein sequence ID" value="CEJ91490.1"/>
    <property type="molecule type" value="Genomic_DNA"/>
</dbReference>
<keyword evidence="9" id="KW-1133">Transmembrane helix</keyword>
<dbReference type="AlphaFoldDB" id="A0A0A1TKX6"/>
<dbReference type="GO" id="GO:0000976">
    <property type="term" value="F:transcription cis-regulatory region binding"/>
    <property type="evidence" value="ECO:0007669"/>
    <property type="project" value="TreeGrafter"/>
</dbReference>
<feature type="compositionally biased region" description="Basic and acidic residues" evidence="8">
    <location>
        <begin position="1"/>
        <end position="10"/>
    </location>
</feature>
<dbReference type="CDD" id="cd00067">
    <property type="entry name" value="GAL4"/>
    <property type="match status" value="1"/>
</dbReference>
<dbReference type="Pfam" id="PF00172">
    <property type="entry name" value="Zn_clus"/>
    <property type="match status" value="1"/>
</dbReference>
<dbReference type="PANTHER" id="PTHR31845">
    <property type="entry name" value="FINGER DOMAIN PROTEIN, PUTATIVE-RELATED"/>
    <property type="match status" value="1"/>
</dbReference>
<gene>
    <name evidence="11" type="ORF">VHEMI07198</name>
</gene>
<keyword evidence="9" id="KW-0472">Membrane</keyword>
<dbReference type="PROSITE" id="PS50048">
    <property type="entry name" value="ZN2_CY6_FUNGAL_2"/>
    <property type="match status" value="1"/>
</dbReference>
<evidence type="ECO:0000256" key="9">
    <source>
        <dbReference type="SAM" id="Phobius"/>
    </source>
</evidence>
<dbReference type="SMART" id="SM00906">
    <property type="entry name" value="Fungal_trans"/>
    <property type="match status" value="1"/>
</dbReference>
<keyword evidence="4" id="KW-0238">DNA-binding</keyword>
<feature type="compositionally biased region" description="Low complexity" evidence="8">
    <location>
        <begin position="138"/>
        <end position="160"/>
    </location>
</feature>
<evidence type="ECO:0000256" key="6">
    <source>
        <dbReference type="ARBA" id="ARBA00023242"/>
    </source>
</evidence>
<dbReference type="GO" id="GO:0008270">
    <property type="term" value="F:zinc ion binding"/>
    <property type="evidence" value="ECO:0007669"/>
    <property type="project" value="InterPro"/>
</dbReference>
<dbReference type="Proteomes" id="UP000039046">
    <property type="component" value="Unassembled WGS sequence"/>
</dbReference>
<dbReference type="InterPro" id="IPR007219">
    <property type="entry name" value="XnlR_reg_dom"/>
</dbReference>
<organism evidence="11 12">
    <name type="scientific">[Torrubiella] hemipterigena</name>
    <dbReference type="NCBI Taxonomy" id="1531966"/>
    <lineage>
        <taxon>Eukaryota</taxon>
        <taxon>Fungi</taxon>
        <taxon>Dikarya</taxon>
        <taxon>Ascomycota</taxon>
        <taxon>Pezizomycotina</taxon>
        <taxon>Sordariomycetes</taxon>
        <taxon>Hypocreomycetidae</taxon>
        <taxon>Hypocreales</taxon>
        <taxon>Clavicipitaceae</taxon>
        <taxon>Clavicipitaceae incertae sedis</taxon>
        <taxon>'Torrubiella' clade</taxon>
    </lineage>
</organism>
<dbReference type="SMART" id="SM00066">
    <property type="entry name" value="GAL4"/>
    <property type="match status" value="1"/>
</dbReference>
<keyword evidence="2" id="KW-0479">Metal-binding</keyword>
<dbReference type="GO" id="GO:0006351">
    <property type="term" value="P:DNA-templated transcription"/>
    <property type="evidence" value="ECO:0007669"/>
    <property type="project" value="InterPro"/>
</dbReference>
<feature type="domain" description="Zn(2)-C6 fungal-type" evidence="10">
    <location>
        <begin position="31"/>
        <end position="63"/>
    </location>
</feature>
<evidence type="ECO:0000256" key="2">
    <source>
        <dbReference type="ARBA" id="ARBA00022723"/>
    </source>
</evidence>
<keyword evidence="3" id="KW-0805">Transcription regulation</keyword>
<dbReference type="Gene3D" id="4.10.240.10">
    <property type="entry name" value="Zn(2)-C6 fungal-type DNA-binding domain"/>
    <property type="match status" value="1"/>
</dbReference>
<sequence>MKRARFEGGSDKSPSQDAAAHQPKISRKIRACQACQHRKVKCDLDGTQDKCQRCTRLGLDCVVNKSLQTLLDGENEWKVEMEAKVEALQAALAEVQSILNIANNAHTPSSQYGTAASAYQQHPAHVGQTLQKPTASVPPLSQLQQHQQHQQQHQPQQQQSRPSFSDSHSAIDVKPSLSAAATPNGPSPSRPRITTAMTRENSIEAENHEPYDEAIVNAPMASLFEVTKLRNIRSDPGAHIHRPSSRQTEPDFISQGRISVEEAEALFASFRGTLNAYLWGGIALVHETLDSVRASSTLLTSAILAVTALHAQDEGRSYDVCYPIFLELVSQTMFDRYHTLDDVRALCIGAFWLSDVSWKLSGLAVRIATELNLHQACAKALHDGTSYAQEARLWYFLYVCDHHFSIAYGRPPVINENPTITCHEHFLQRPDCTQADLRLHSQVGIFIILSRVFHTFGPDRSRMIGSDEFETLRRFDADMGYWRDRWKTRLEPNPYISEYPAKGVTLHYHFARLLLFSICLRGLQPSGQASMSPERRQFVNMAIASAAAALDLILNDTDMRRAVIGVPLYLLTTMAYACLFLMKCQSQWKSANLNIHHGDVVALIESTVQLLEDTRSCVRHVAHYLGRGLRGMLEKLKEHNDAERQQLQQMQQQQHQQAFDDKSGGAAMQSANIWAQGQGQAWPDWNSWMFGTNGMPQYTLAPEYNFLGALNSQLPE</sequence>
<accession>A0A0A1TKX6</accession>
<evidence type="ECO:0000259" key="10">
    <source>
        <dbReference type="PROSITE" id="PS50048"/>
    </source>
</evidence>
<feature type="region of interest" description="Disordered" evidence="8">
    <location>
        <begin position="111"/>
        <end position="170"/>
    </location>
</feature>
<dbReference type="STRING" id="1531966.A0A0A1TKX6"/>
<keyword evidence="12" id="KW-1185">Reference proteome</keyword>
<evidence type="ECO:0000256" key="8">
    <source>
        <dbReference type="SAM" id="MobiDB-lite"/>
    </source>
</evidence>
<evidence type="ECO:0000256" key="1">
    <source>
        <dbReference type="ARBA" id="ARBA00004123"/>
    </source>
</evidence>
<reference evidence="11 12" key="1">
    <citation type="journal article" date="2015" name="Genome Announc.">
        <title>Draft Genome Sequence and Gene Annotation of the Entomopathogenic Fungus Verticillium hemipterigenum.</title>
        <authorList>
            <person name="Horn F."/>
            <person name="Habel A."/>
            <person name="Scharf D.H."/>
            <person name="Dworschak J."/>
            <person name="Brakhage A.A."/>
            <person name="Guthke R."/>
            <person name="Hertweck C."/>
            <person name="Linde J."/>
        </authorList>
    </citation>
    <scope>NUCLEOTIDE SEQUENCE [LARGE SCALE GENOMIC DNA]</scope>
</reference>
<evidence type="ECO:0000256" key="4">
    <source>
        <dbReference type="ARBA" id="ARBA00023125"/>
    </source>
</evidence>
<feature type="coiled-coil region" evidence="7">
    <location>
        <begin position="78"/>
        <end position="105"/>
    </location>
</feature>
<dbReference type="InterPro" id="IPR051089">
    <property type="entry name" value="prtT"/>
</dbReference>
<dbReference type="HOGENOM" id="CLU_011003_0_1_1"/>
<dbReference type="CDD" id="cd12148">
    <property type="entry name" value="fungal_TF_MHR"/>
    <property type="match status" value="1"/>
</dbReference>
<dbReference type="PANTHER" id="PTHR31845:SF17">
    <property type="entry name" value="ZN(II)2CYS6 TRANSCRIPTION FACTOR (EUROFUNG)"/>
    <property type="match status" value="1"/>
</dbReference>
<evidence type="ECO:0000256" key="7">
    <source>
        <dbReference type="SAM" id="Coils"/>
    </source>
</evidence>
<feature type="region of interest" description="Disordered" evidence="8">
    <location>
        <begin position="1"/>
        <end position="24"/>
    </location>
</feature>
<proteinExistence type="predicted"/>
<keyword evidence="9" id="KW-0812">Transmembrane</keyword>
<feature type="transmembrane region" description="Helical" evidence="9">
    <location>
        <begin position="562"/>
        <end position="582"/>
    </location>
</feature>
<protein>
    <recommendedName>
        <fullName evidence="10">Zn(2)-C6 fungal-type domain-containing protein</fullName>
    </recommendedName>
</protein>
<dbReference type="OrthoDB" id="4060227at2759"/>
<dbReference type="GO" id="GO:0005634">
    <property type="term" value="C:nucleus"/>
    <property type="evidence" value="ECO:0007669"/>
    <property type="project" value="UniProtKB-SubCell"/>
</dbReference>
<keyword evidence="5" id="KW-0804">Transcription</keyword>
<comment type="subcellular location">
    <subcellularLocation>
        <location evidence="1">Nucleus</location>
    </subcellularLocation>
</comment>
<feature type="compositionally biased region" description="Polar residues" evidence="8">
    <location>
        <begin position="111"/>
        <end position="120"/>
    </location>
</feature>
<dbReference type="Pfam" id="PF04082">
    <property type="entry name" value="Fungal_trans"/>
    <property type="match status" value="1"/>
</dbReference>
<evidence type="ECO:0000256" key="5">
    <source>
        <dbReference type="ARBA" id="ARBA00023163"/>
    </source>
</evidence>